<organism evidence="2 3">
    <name type="scientific">Natranaerobius thermophilus (strain ATCC BAA-1301 / DSM 18059 / JW/NM-WN-LF)</name>
    <dbReference type="NCBI Taxonomy" id="457570"/>
    <lineage>
        <taxon>Bacteria</taxon>
        <taxon>Bacillati</taxon>
        <taxon>Bacillota</taxon>
        <taxon>Clostridia</taxon>
        <taxon>Natranaerobiales</taxon>
        <taxon>Natranaerobiaceae</taxon>
        <taxon>Natranaerobius</taxon>
    </lineage>
</organism>
<dbReference type="Gene3D" id="1.10.260.40">
    <property type="entry name" value="lambda repressor-like DNA-binding domains"/>
    <property type="match status" value="1"/>
</dbReference>
<evidence type="ECO:0000259" key="1">
    <source>
        <dbReference type="PROSITE" id="PS50943"/>
    </source>
</evidence>
<reference evidence="2 3" key="1">
    <citation type="submission" date="2008-04" db="EMBL/GenBank/DDBJ databases">
        <title>Complete sequence of chromosome of Natranaerobius thermophilus JW/NM-WN-LF.</title>
        <authorList>
            <consortium name="US DOE Joint Genome Institute"/>
            <person name="Copeland A."/>
            <person name="Lucas S."/>
            <person name="Lapidus A."/>
            <person name="Glavina del Rio T."/>
            <person name="Dalin E."/>
            <person name="Tice H."/>
            <person name="Bruce D."/>
            <person name="Goodwin L."/>
            <person name="Pitluck S."/>
            <person name="Chertkov O."/>
            <person name="Brettin T."/>
            <person name="Detter J.C."/>
            <person name="Han C."/>
            <person name="Kuske C.R."/>
            <person name="Schmutz J."/>
            <person name="Larimer F."/>
            <person name="Land M."/>
            <person name="Hauser L."/>
            <person name="Kyrpides N."/>
            <person name="Lykidis A."/>
            <person name="Mesbah N.M."/>
            <person name="Wiegel J."/>
        </authorList>
    </citation>
    <scope>NUCLEOTIDE SEQUENCE [LARGE SCALE GENOMIC DNA]</scope>
    <source>
        <strain evidence="3">ATCC BAA-1301 / DSM 18059 / JW/NM-WN-LF</strain>
    </source>
</reference>
<proteinExistence type="predicted"/>
<dbReference type="SUPFAM" id="SSF47413">
    <property type="entry name" value="lambda repressor-like DNA-binding domains"/>
    <property type="match status" value="1"/>
</dbReference>
<dbReference type="PROSITE" id="PS50943">
    <property type="entry name" value="HTH_CROC1"/>
    <property type="match status" value="1"/>
</dbReference>
<feature type="domain" description="HTH cro/C1-type" evidence="1">
    <location>
        <begin position="9"/>
        <end position="63"/>
    </location>
</feature>
<dbReference type="OrthoDB" id="9812495at2"/>
<dbReference type="InParanoid" id="B2A1D0"/>
<name>B2A1D0_NATTJ</name>
<dbReference type="Proteomes" id="UP000001683">
    <property type="component" value="Chromosome"/>
</dbReference>
<dbReference type="KEGG" id="nth:Nther_2505"/>
<reference evidence="2 3" key="2">
    <citation type="journal article" date="2011" name="J. Bacteriol.">
        <title>Complete genome sequence of the anaerobic, halophilic alkalithermophile Natranaerobius thermophilus JW/NM-WN-LF.</title>
        <authorList>
            <person name="Zhao B."/>
            <person name="Mesbah N.M."/>
            <person name="Dalin E."/>
            <person name="Goodwin L."/>
            <person name="Nolan M."/>
            <person name="Pitluck S."/>
            <person name="Chertkov O."/>
            <person name="Brettin T.S."/>
            <person name="Han J."/>
            <person name="Larimer F.W."/>
            <person name="Land M.L."/>
            <person name="Hauser L."/>
            <person name="Kyrpides N."/>
            <person name="Wiegel J."/>
        </authorList>
    </citation>
    <scope>NUCLEOTIDE SEQUENCE [LARGE SCALE GENOMIC DNA]</scope>
    <source>
        <strain evidence="3">ATCC BAA-1301 / DSM 18059 / JW/NM-WN-LF</strain>
    </source>
</reference>
<dbReference type="STRING" id="457570.Nther_2505"/>
<dbReference type="EMBL" id="CP001034">
    <property type="protein sequence ID" value="ACB86068.1"/>
    <property type="molecule type" value="Genomic_DNA"/>
</dbReference>
<dbReference type="InterPro" id="IPR010982">
    <property type="entry name" value="Lambda_DNA-bd_dom_sf"/>
</dbReference>
<keyword evidence="3" id="KW-1185">Reference proteome</keyword>
<protein>
    <submittedName>
        <fullName evidence="2">Transcriptional regulator, XRE family</fullName>
    </submittedName>
</protein>
<dbReference type="RefSeq" id="WP_012448912.1">
    <property type="nucleotide sequence ID" value="NC_010718.1"/>
</dbReference>
<evidence type="ECO:0000313" key="3">
    <source>
        <dbReference type="Proteomes" id="UP000001683"/>
    </source>
</evidence>
<accession>B2A1D0</accession>
<dbReference type="CDD" id="cd00093">
    <property type="entry name" value="HTH_XRE"/>
    <property type="match status" value="1"/>
</dbReference>
<dbReference type="Pfam" id="PF13560">
    <property type="entry name" value="HTH_31"/>
    <property type="match status" value="1"/>
</dbReference>
<dbReference type="AlphaFoldDB" id="B2A1D0"/>
<evidence type="ECO:0000313" key="2">
    <source>
        <dbReference type="EMBL" id="ACB86068.1"/>
    </source>
</evidence>
<dbReference type="HOGENOM" id="CLU_066192_4_5_9"/>
<dbReference type="GO" id="GO:0003677">
    <property type="term" value="F:DNA binding"/>
    <property type="evidence" value="ECO:0007669"/>
    <property type="project" value="InterPro"/>
</dbReference>
<dbReference type="InterPro" id="IPR001387">
    <property type="entry name" value="Cro/C1-type_HTH"/>
</dbReference>
<sequence>MNGILGEQIRVLRESAGKTQEEIAFKMNCSRQKIARIEKGLVDISYSNILDIARILQISPREITSVIEDEENSQPMYRVNGANYADDQFNFINDMINTFYAHRRLYNSLKEVDDNGQK</sequence>
<dbReference type="eggNOG" id="COG1396">
    <property type="taxonomic scope" value="Bacteria"/>
</dbReference>
<gene>
    <name evidence="2" type="ordered locus">Nther_2505</name>
</gene>
<dbReference type="SMART" id="SM00530">
    <property type="entry name" value="HTH_XRE"/>
    <property type="match status" value="1"/>
</dbReference>